<sequence length="198" mass="21676">MLEKVIENWTSRLDIRASRGSPMPEIIFKIPGSSTSASSVRLLHNNLRYLHVSLVNNGLVGRYSATVLVTLSSAPDHRPPRLESARSIPSPSLTPGGCLDSALYRMFIAPVNFQADPLNSLGGSLSRPHSLVIGMCERSADDSSHFTPTPLVLGDNRPASLIPIPTLYLVHHLRGYEFHCSIDTEDVSLSRPTDIPFH</sequence>
<dbReference type="Proteomes" id="UP000887159">
    <property type="component" value="Unassembled WGS sequence"/>
</dbReference>
<organism evidence="1 2">
    <name type="scientific">Trichonephila clavipes</name>
    <name type="common">Golden silk orbweaver</name>
    <name type="synonym">Nephila clavipes</name>
    <dbReference type="NCBI Taxonomy" id="2585209"/>
    <lineage>
        <taxon>Eukaryota</taxon>
        <taxon>Metazoa</taxon>
        <taxon>Ecdysozoa</taxon>
        <taxon>Arthropoda</taxon>
        <taxon>Chelicerata</taxon>
        <taxon>Arachnida</taxon>
        <taxon>Araneae</taxon>
        <taxon>Araneomorphae</taxon>
        <taxon>Entelegynae</taxon>
        <taxon>Araneoidea</taxon>
        <taxon>Nephilidae</taxon>
        <taxon>Trichonephila</taxon>
    </lineage>
</organism>
<comment type="caution">
    <text evidence="1">The sequence shown here is derived from an EMBL/GenBank/DDBJ whole genome shotgun (WGS) entry which is preliminary data.</text>
</comment>
<proteinExistence type="predicted"/>
<keyword evidence="2" id="KW-1185">Reference proteome</keyword>
<dbReference type="EMBL" id="BMAU01021249">
    <property type="protein sequence ID" value="GFY05140.1"/>
    <property type="molecule type" value="Genomic_DNA"/>
</dbReference>
<protein>
    <submittedName>
        <fullName evidence="1">Uncharacterized protein</fullName>
    </submittedName>
</protein>
<gene>
    <name evidence="1" type="ORF">TNCV_3270121</name>
</gene>
<reference evidence="1" key="1">
    <citation type="submission" date="2020-08" db="EMBL/GenBank/DDBJ databases">
        <title>Multicomponent nature underlies the extraordinary mechanical properties of spider dragline silk.</title>
        <authorList>
            <person name="Kono N."/>
            <person name="Nakamura H."/>
            <person name="Mori M."/>
            <person name="Yoshida Y."/>
            <person name="Ohtoshi R."/>
            <person name="Malay A.D."/>
            <person name="Moran D.A.P."/>
            <person name="Tomita M."/>
            <person name="Numata K."/>
            <person name="Arakawa K."/>
        </authorList>
    </citation>
    <scope>NUCLEOTIDE SEQUENCE</scope>
</reference>
<accession>A0A8X6S5S3</accession>
<name>A0A8X6S5S3_TRICX</name>
<dbReference type="AlphaFoldDB" id="A0A8X6S5S3"/>
<evidence type="ECO:0000313" key="1">
    <source>
        <dbReference type="EMBL" id="GFY05140.1"/>
    </source>
</evidence>
<evidence type="ECO:0000313" key="2">
    <source>
        <dbReference type="Proteomes" id="UP000887159"/>
    </source>
</evidence>